<evidence type="ECO:0000256" key="1">
    <source>
        <dbReference type="ARBA" id="ARBA00008139"/>
    </source>
</evidence>
<evidence type="ECO:0000313" key="25">
    <source>
        <dbReference type="Proteomes" id="UP000245119"/>
    </source>
</evidence>
<evidence type="ECO:0000256" key="15">
    <source>
        <dbReference type="PIRSR" id="PIRSR601548-11"/>
    </source>
</evidence>
<feature type="active site" description="Proton donor 2" evidence="15">
    <location>
        <position position="495"/>
    </location>
</feature>
<feature type="binding site" evidence="17">
    <location>
        <position position="369"/>
    </location>
    <ligand>
        <name>Zn(2+)</name>
        <dbReference type="ChEBI" id="CHEBI:29105"/>
        <label>1</label>
        <note>catalytic</note>
    </ligand>
</feature>
<dbReference type="PRINTS" id="PR00791">
    <property type="entry name" value="PEPDIPTASEA"/>
</dbReference>
<evidence type="ECO:0000256" key="3">
    <source>
        <dbReference type="ARBA" id="ARBA00022670"/>
    </source>
</evidence>
<comment type="catalytic activity">
    <reaction evidence="11">
        <text>Release of a C-terminal dipeptide, oligopeptide-|-Xaa-Yaa, when Xaa is not Pro, and Yaa is neither Asp nor Glu. Thus, conversion of angiotensin I to angiotensin II, with increase in vasoconstrictor activity, but no action on angiotensin II.</text>
        <dbReference type="EC" id="3.4.15.1"/>
    </reaction>
</comment>
<feature type="glycosylation site" description="N-linked (GlcNAc...) asparagine" evidence="14">
    <location>
        <position position="55"/>
    </location>
</feature>
<name>A0A2T7NPJ2_POMCA</name>
<evidence type="ECO:0000256" key="12">
    <source>
        <dbReference type="ARBA" id="ARBA00039858"/>
    </source>
</evidence>
<feature type="binding site" evidence="20">
    <location>
        <position position="393"/>
    </location>
    <ligand>
        <name>Zn(2+)</name>
        <dbReference type="ChEBI" id="CHEBI:29105"/>
        <label>2</label>
        <note>catalytic</note>
    </ligand>
</feature>
<feature type="binding site" evidence="16">
    <location>
        <position position="207"/>
    </location>
    <ligand>
        <name>chloride</name>
        <dbReference type="ChEBI" id="CHEBI:17996"/>
        <label>1</label>
    </ligand>
</feature>
<evidence type="ECO:0000256" key="2">
    <source>
        <dbReference type="ARBA" id="ARBA00022645"/>
    </source>
</evidence>
<feature type="glycosylation site" description="N-linked (GlcNAc...) asparagine" evidence="19">
    <location>
        <position position="20"/>
    </location>
</feature>
<dbReference type="GO" id="GO:0046872">
    <property type="term" value="F:metal ion binding"/>
    <property type="evidence" value="ECO:0007669"/>
    <property type="project" value="UniProtKB-KW"/>
</dbReference>
<dbReference type="Pfam" id="PF01401">
    <property type="entry name" value="Peptidase_M2"/>
    <property type="match status" value="1"/>
</dbReference>
<accession>A0A2T7NPJ2</accession>
<organism evidence="24 25">
    <name type="scientific">Pomacea canaliculata</name>
    <name type="common">Golden apple snail</name>
    <dbReference type="NCBI Taxonomy" id="400727"/>
    <lineage>
        <taxon>Eukaryota</taxon>
        <taxon>Metazoa</taxon>
        <taxon>Spiralia</taxon>
        <taxon>Lophotrochozoa</taxon>
        <taxon>Mollusca</taxon>
        <taxon>Gastropoda</taxon>
        <taxon>Caenogastropoda</taxon>
        <taxon>Architaenioglossa</taxon>
        <taxon>Ampullarioidea</taxon>
        <taxon>Ampullariidae</taxon>
        <taxon>Pomacea</taxon>
    </lineage>
</organism>
<keyword evidence="2 22" id="KW-0121">Carboxypeptidase</keyword>
<feature type="disulfide bond" evidence="18 21">
    <location>
        <begin position="334"/>
        <end position="352"/>
    </location>
</feature>
<proteinExistence type="inferred from homology"/>
<dbReference type="EC" id="3.4.-.-" evidence="22"/>
<keyword evidence="6 22" id="KW-0378">Hydrolase</keyword>
<evidence type="ECO:0000256" key="7">
    <source>
        <dbReference type="ARBA" id="ARBA00022833"/>
    </source>
</evidence>
<feature type="binding site" evidence="20">
    <location>
        <position position="365"/>
    </location>
    <ligand>
        <name>Zn(2+)</name>
        <dbReference type="ChEBI" id="CHEBI:29105"/>
        <label>2</label>
        <note>catalytic</note>
    </ligand>
</feature>
<dbReference type="Proteomes" id="UP000245119">
    <property type="component" value="Linkage Group LG10"/>
</dbReference>
<keyword evidence="8 22" id="KW-0482">Metalloprotease</keyword>
<feature type="active site" description="Proton acceptor 2" evidence="15">
    <location>
        <position position="366"/>
    </location>
</feature>
<evidence type="ECO:0000256" key="6">
    <source>
        <dbReference type="ARBA" id="ARBA00022801"/>
    </source>
</evidence>
<dbReference type="PANTHER" id="PTHR10514:SF27">
    <property type="entry name" value="ANGIOTENSIN-CONVERTING ENZYME"/>
    <property type="match status" value="1"/>
</dbReference>
<evidence type="ECO:0000256" key="13">
    <source>
        <dbReference type="PIRSR" id="PIRSR601548-1"/>
    </source>
</evidence>
<dbReference type="GO" id="GO:0008241">
    <property type="term" value="F:peptidyl-dipeptidase activity"/>
    <property type="evidence" value="ECO:0007669"/>
    <property type="project" value="UniProtKB-EC"/>
</dbReference>
<evidence type="ECO:0000256" key="9">
    <source>
        <dbReference type="ARBA" id="ARBA00023157"/>
    </source>
</evidence>
<evidence type="ECO:0000256" key="19">
    <source>
        <dbReference type="PIRSR" id="PIRSR601548-5"/>
    </source>
</evidence>
<evidence type="ECO:0000256" key="23">
    <source>
        <dbReference type="SAM" id="SignalP"/>
    </source>
</evidence>
<dbReference type="GO" id="GO:0005886">
    <property type="term" value="C:plasma membrane"/>
    <property type="evidence" value="ECO:0007669"/>
    <property type="project" value="TreeGrafter"/>
</dbReference>
<reference evidence="24 25" key="1">
    <citation type="submission" date="2018-04" db="EMBL/GenBank/DDBJ databases">
        <title>The genome of golden apple snail Pomacea canaliculata provides insight into stress tolerance and invasive adaptation.</title>
        <authorList>
            <person name="Liu C."/>
            <person name="Liu B."/>
            <person name="Ren Y."/>
            <person name="Zhang Y."/>
            <person name="Wang H."/>
            <person name="Li S."/>
            <person name="Jiang F."/>
            <person name="Yin L."/>
            <person name="Zhang G."/>
            <person name="Qian W."/>
            <person name="Fan W."/>
        </authorList>
    </citation>
    <scope>NUCLEOTIDE SEQUENCE [LARGE SCALE GENOMIC DNA]</scope>
    <source>
        <strain evidence="24">SZHN2017</strain>
        <tissue evidence="24">Muscle</tissue>
    </source>
</reference>
<evidence type="ECO:0000256" key="4">
    <source>
        <dbReference type="ARBA" id="ARBA00022723"/>
    </source>
</evidence>
<dbReference type="InterPro" id="IPR001548">
    <property type="entry name" value="Peptidase_M2"/>
</dbReference>
<feature type="binding site" evidence="17">
    <location>
        <position position="393"/>
    </location>
    <ligand>
        <name>Zn(2+)</name>
        <dbReference type="ChEBI" id="CHEBI:29105"/>
        <label>1</label>
        <note>catalytic</note>
    </ligand>
</feature>
<keyword evidence="10 14" id="KW-0325">Glycoprotein</keyword>
<protein>
    <recommendedName>
        <fullName evidence="12 22">Angiotensin-converting enzyme</fullName>
        <ecNumber evidence="22">3.4.-.-</ecNumber>
    </recommendedName>
</protein>
<dbReference type="PROSITE" id="PS52011">
    <property type="entry name" value="PEPTIDASE_M2"/>
    <property type="match status" value="1"/>
</dbReference>
<feature type="disulfide bond" evidence="18">
    <location>
        <begin position="520"/>
        <end position="532"/>
    </location>
</feature>
<evidence type="ECO:0000256" key="18">
    <source>
        <dbReference type="PIRSR" id="PIRSR601548-4"/>
    </source>
</evidence>
<dbReference type="CDD" id="cd06461">
    <property type="entry name" value="M2_ACE"/>
    <property type="match status" value="1"/>
</dbReference>
<evidence type="ECO:0000256" key="10">
    <source>
        <dbReference type="ARBA" id="ARBA00023180"/>
    </source>
</evidence>
<feature type="binding site" evidence="17">
    <location>
        <position position="365"/>
    </location>
    <ligand>
        <name>Zn(2+)</name>
        <dbReference type="ChEBI" id="CHEBI:29105"/>
        <label>1</label>
        <note>catalytic</note>
    </ligand>
</feature>
<gene>
    <name evidence="24" type="ORF">C0Q70_16356</name>
</gene>
<feature type="active site" description="Proton acceptor 1" evidence="13">
    <location>
        <position position="366"/>
    </location>
</feature>
<comment type="caution">
    <text evidence="24">The sequence shown here is derived from an EMBL/GenBank/DDBJ whole genome shotgun (WGS) entry which is preliminary data.</text>
</comment>
<comment type="similarity">
    <text evidence="1 21 22">Belongs to the peptidase M2 family.</text>
</comment>
<keyword evidence="25" id="KW-1185">Reference proteome</keyword>
<dbReference type="PANTHER" id="PTHR10514">
    <property type="entry name" value="ANGIOTENSIN-CONVERTING ENZYME"/>
    <property type="match status" value="1"/>
</dbReference>
<evidence type="ECO:0000256" key="8">
    <source>
        <dbReference type="ARBA" id="ARBA00023049"/>
    </source>
</evidence>
<keyword evidence="3 22" id="KW-0645">Protease</keyword>
<feature type="glycosylation site" description="N-linked (GlcNAc...) (complex) asparagine" evidence="14">
    <location>
        <position position="91"/>
    </location>
</feature>
<dbReference type="FunFam" id="1.10.1370.30:FF:000004">
    <property type="entry name" value="Angiotensin-converting enzyme"/>
    <property type="match status" value="1"/>
</dbReference>
<evidence type="ECO:0000256" key="5">
    <source>
        <dbReference type="ARBA" id="ARBA00022729"/>
    </source>
</evidence>
<keyword evidence="9 18" id="KW-1015">Disulfide bond</keyword>
<dbReference type="AlphaFoldDB" id="A0A2T7NPJ2"/>
<feature type="active site" description="Proton donor 1" evidence="13">
    <location>
        <position position="495"/>
    </location>
</feature>
<dbReference type="Gene3D" id="1.10.1370.30">
    <property type="match status" value="1"/>
</dbReference>
<evidence type="ECO:0000256" key="11">
    <source>
        <dbReference type="ARBA" id="ARBA00036868"/>
    </source>
</evidence>
<evidence type="ECO:0000256" key="17">
    <source>
        <dbReference type="PIRSR" id="PIRSR601548-3"/>
    </source>
</evidence>
<dbReference type="GO" id="GO:0008237">
    <property type="term" value="F:metallopeptidase activity"/>
    <property type="evidence" value="ECO:0007669"/>
    <property type="project" value="UniProtKB-KW"/>
</dbReference>
<feature type="glycosylation site" description="N-linked (GlcNAc...) asparagine; partial" evidence="14">
    <location>
        <position position="320"/>
    </location>
</feature>
<feature type="signal peptide" evidence="23">
    <location>
        <begin position="1"/>
        <end position="17"/>
    </location>
</feature>
<dbReference type="GO" id="GO:0006508">
    <property type="term" value="P:proteolysis"/>
    <property type="evidence" value="ECO:0007669"/>
    <property type="project" value="UniProtKB-KW"/>
</dbReference>
<sequence>MLLWLTSLAVALTLVGGQGNNSDVEEASLFLEEYNNVSQTTFNRNMEAAWTFNTNITNENQKKMVEVQLETDLWQQEMANRAAAFNTSAFNATMQRQFYKIKDIGTAAMTDHGKLQKLNEVLSDMESIYSTGKVCFAENDCKPLDPDITRLFETSRDEQKLRIAWKGWRDQTGRKMRDLYTTFHSFCVYPCVCVGYADTGAYWRSWYEMDTFDQEVKRLFEQLKPLYEQLHAFVRQRLKKQYGAAIFPQTGHIPAHLLGNMWAQSWNSLQDLLMPFPSKPILDVTEEMVKQKYTPRKIFEVSDDFFKSLGMIEMPFEFWNKSMLERPAGREVVCHASAWDFYNGRDFRVKQCTDITMDHLSTAHHEMGHIEYFLQYRNQPLVFRDGANPGFHEAVGDVISLSVETPKHLNKIGLLPNYVEDNETDINFLMAMALQKIAFLPFGYLIDQWRWSVFKGVTKASDYNKAWWNLRCGLQGVSPPVPRSEEDFDPGAKYHIPGNTPYIRYFVSYVLQFQFHKALCGIAGHNGPLHTCDIYNSSAAGQKLSAMLSKGSSQVWTESLKELTGQTTMSAQPLMDYFQPLLDYLRAANGDEVGWSDDCPSFADPLSSAGHVRPLAGLTFSLVIIALANYLV</sequence>
<dbReference type="OrthoDB" id="10029630at2759"/>
<keyword evidence="4 17" id="KW-0479">Metal-binding</keyword>
<evidence type="ECO:0000256" key="14">
    <source>
        <dbReference type="PIRSR" id="PIRSR601548-10"/>
    </source>
</evidence>
<feature type="chain" id="PRO_5015575556" description="Angiotensin-converting enzyme" evidence="23">
    <location>
        <begin position="18"/>
        <end position="632"/>
    </location>
</feature>
<comment type="cofactor">
    <cofactor evidence="22">
        <name>Zn(2+)</name>
        <dbReference type="ChEBI" id="CHEBI:29105"/>
    </cofactor>
    <text evidence="22">Binds 1 zinc ion per subunit.</text>
</comment>
<dbReference type="GO" id="GO:0004180">
    <property type="term" value="F:carboxypeptidase activity"/>
    <property type="evidence" value="ECO:0007669"/>
    <property type="project" value="UniProtKB-KW"/>
</dbReference>
<dbReference type="EMBL" id="PZQS01000010">
    <property type="protein sequence ID" value="PVD23094.1"/>
    <property type="molecule type" value="Genomic_DNA"/>
</dbReference>
<dbReference type="SUPFAM" id="SSF55486">
    <property type="entry name" value="Metalloproteases ('zincins'), catalytic domain"/>
    <property type="match status" value="1"/>
</dbReference>
<evidence type="ECO:0000256" key="21">
    <source>
        <dbReference type="PROSITE-ProRule" id="PRU01355"/>
    </source>
</evidence>
<keyword evidence="7 17" id="KW-0862">Zinc</keyword>
<comment type="caution">
    <text evidence="21">Lacks conserved residue(s) required for the propagation of feature annotation.</text>
</comment>
<feature type="binding site" evidence="16">
    <location>
        <position position="504"/>
    </location>
    <ligand>
        <name>chloride</name>
        <dbReference type="ChEBI" id="CHEBI:17996"/>
        <label>1</label>
    </ligand>
</feature>
<dbReference type="STRING" id="400727.A0A2T7NPJ2"/>
<evidence type="ECO:0000256" key="16">
    <source>
        <dbReference type="PIRSR" id="PIRSR601548-2"/>
    </source>
</evidence>
<evidence type="ECO:0000313" key="24">
    <source>
        <dbReference type="EMBL" id="PVD23094.1"/>
    </source>
</evidence>
<evidence type="ECO:0000256" key="22">
    <source>
        <dbReference type="RuleBase" id="RU361144"/>
    </source>
</evidence>
<keyword evidence="5 23" id="KW-0732">Signal</keyword>
<feature type="disulfide bond" evidence="18">
    <location>
        <begin position="135"/>
        <end position="141"/>
    </location>
</feature>
<evidence type="ECO:0000256" key="20">
    <source>
        <dbReference type="PIRSR" id="PIRSR601548-8"/>
    </source>
</evidence>
<feature type="binding site" evidence="20">
    <location>
        <position position="369"/>
    </location>
    <ligand>
        <name>Zn(2+)</name>
        <dbReference type="ChEBI" id="CHEBI:29105"/>
        <label>2</label>
        <note>catalytic</note>
    </ligand>
</feature>